<gene>
    <name evidence="1" type="ORF">D1867_00090</name>
</gene>
<dbReference type="AlphaFoldDB" id="A0A6A9QIE8"/>
<comment type="caution">
    <text evidence="1">The sequence shown here is derived from an EMBL/GenBank/DDBJ whole genome shotgun (WGS) entry which is preliminary data.</text>
</comment>
<protein>
    <recommendedName>
        <fullName evidence="3">Thermopsin</fullName>
    </recommendedName>
</protein>
<dbReference type="Proteomes" id="UP000440125">
    <property type="component" value="Unassembled WGS sequence"/>
</dbReference>
<evidence type="ECO:0000313" key="2">
    <source>
        <dbReference type="Proteomes" id="UP000440125"/>
    </source>
</evidence>
<sequence length="319" mass="35215">MALPPGEYKVLFINNVSKTCVTIQIYIGDGRPYPTGIADYGIQVVNGVVKPYVEKFDEVVAQIYSISAYNASLNNYGASLQLNTVLQVNTLYGSQEYWLQNVINFMTNTSEYSFVDNIWNFTSCYSELNSSSIIGNGGVCWFTGGLEINDYYVYATEWLNMSYPLNVALFIRVSTVPQGVEVLFGYINSTSCVIYDNVTIKVPCVTSAYLLVSGYNTTGSRNAYDTEFVFGGEKCGEVTSFNSLNAIIYMFYVNGKDVFTPKTLFPFGIDTAEASNNLFTVPYNGAYKVEVGKCNEVVLTNSCSPIVVKVNGSRARANC</sequence>
<dbReference type="Pfam" id="PF05317">
    <property type="entry name" value="Thermopsin"/>
    <property type="match status" value="1"/>
</dbReference>
<name>A0A6A9QIE8_ACIIN</name>
<dbReference type="InterPro" id="IPR007981">
    <property type="entry name" value="Peptidase_A5"/>
</dbReference>
<organism evidence="1 2">
    <name type="scientific">Acidianus infernus</name>
    <dbReference type="NCBI Taxonomy" id="12915"/>
    <lineage>
        <taxon>Archaea</taxon>
        <taxon>Thermoproteota</taxon>
        <taxon>Thermoprotei</taxon>
        <taxon>Sulfolobales</taxon>
        <taxon>Sulfolobaceae</taxon>
        <taxon>Acidianus</taxon>
    </lineage>
</organism>
<dbReference type="EMBL" id="WFIY01000003">
    <property type="protein sequence ID" value="MUM63688.1"/>
    <property type="molecule type" value="Genomic_DNA"/>
</dbReference>
<proteinExistence type="predicted"/>
<keyword evidence="2" id="KW-1185">Reference proteome</keyword>
<evidence type="ECO:0008006" key="3">
    <source>
        <dbReference type="Google" id="ProtNLM"/>
    </source>
</evidence>
<reference evidence="1 2" key="1">
    <citation type="submission" date="2019-10" db="EMBL/GenBank/DDBJ databases">
        <title>Genome Sequences from Six Type Strain Members of the Archaeal Family Sulfolobaceae: Acidianus ambivalens, Acidianus infernus, Metallosphaera prunae, Stygiolobus azoricus, Sulfolobus metallicus, and Sulfurisphaera ohwakuensis.</title>
        <authorList>
            <person name="Counts J.A."/>
            <person name="Kelly R.M."/>
        </authorList>
    </citation>
    <scope>NUCLEOTIDE SEQUENCE [LARGE SCALE GENOMIC DNA]</scope>
    <source>
        <strain evidence="1 2">DSM 3191</strain>
    </source>
</reference>
<accession>A0A6A9QIE8</accession>
<evidence type="ECO:0000313" key="1">
    <source>
        <dbReference type="EMBL" id="MUM63688.1"/>
    </source>
</evidence>